<dbReference type="Pfam" id="PF01243">
    <property type="entry name" value="PNPOx_N"/>
    <property type="match status" value="1"/>
</dbReference>
<evidence type="ECO:0000313" key="2">
    <source>
        <dbReference type="EMBL" id="ABD87771.1"/>
    </source>
</evidence>
<dbReference type="PANTHER" id="PTHR42815:SF2">
    <property type="entry name" value="FAD-BINDING, PUTATIVE (AFU_ORTHOLOGUE AFUA_6G07600)-RELATED"/>
    <property type="match status" value="1"/>
</dbReference>
<evidence type="ECO:0000259" key="1">
    <source>
        <dbReference type="Pfam" id="PF01243"/>
    </source>
</evidence>
<gene>
    <name evidence="2" type="ordered locus">RPC_2217</name>
</gene>
<accession>Q216B5</accession>
<dbReference type="eggNOG" id="COG3576">
    <property type="taxonomic scope" value="Bacteria"/>
</dbReference>
<dbReference type="HOGENOM" id="CLU_098597_0_0_5"/>
<dbReference type="KEGG" id="rpc:RPC_2217"/>
<dbReference type="AlphaFoldDB" id="Q216B5"/>
<dbReference type="OrthoDB" id="9786134at2"/>
<organism evidence="2">
    <name type="scientific">Rhodopseudomonas palustris (strain BisB18)</name>
    <dbReference type="NCBI Taxonomy" id="316056"/>
    <lineage>
        <taxon>Bacteria</taxon>
        <taxon>Pseudomonadati</taxon>
        <taxon>Pseudomonadota</taxon>
        <taxon>Alphaproteobacteria</taxon>
        <taxon>Hyphomicrobiales</taxon>
        <taxon>Nitrobacteraceae</taxon>
        <taxon>Rhodopseudomonas</taxon>
    </lineage>
</organism>
<sequence>MSEVLTASSDVAFTPAVKAIQTRKGSRDGYAQVERNGGWRSEVDDQLAHFLAAQTSFFLATASADGQPYIQHRGGPEGFIHVLDPHTLAFADFSGNRQYITQGNLSENPKAHIFLMDYAHRRRIKIWGEARVVEDDPALLQALMPQGYRARPEQVIVFSIKAWDSNCPQHIPQKFDAADVAAALAARDARIAELEAALAAAQPISTQQQA</sequence>
<dbReference type="InterPro" id="IPR011576">
    <property type="entry name" value="Pyridox_Oxase_N"/>
</dbReference>
<dbReference type="RefSeq" id="WP_011472670.1">
    <property type="nucleotide sequence ID" value="NC_007925.1"/>
</dbReference>
<proteinExistence type="predicted"/>
<reference evidence="2" key="1">
    <citation type="submission" date="2006-03" db="EMBL/GenBank/DDBJ databases">
        <title>Complete sequence of Rhodopseudomonas palustris BisB18.</title>
        <authorList>
            <consortium name="US DOE Joint Genome Institute"/>
            <person name="Copeland A."/>
            <person name="Lucas S."/>
            <person name="Lapidus A."/>
            <person name="Barry K."/>
            <person name="Detter J.C."/>
            <person name="Glavina del Rio T."/>
            <person name="Hammon N."/>
            <person name="Israni S."/>
            <person name="Dalin E."/>
            <person name="Tice H."/>
            <person name="Pitluck S."/>
            <person name="Chain P."/>
            <person name="Malfatti S."/>
            <person name="Shin M."/>
            <person name="Vergez L."/>
            <person name="Schmutz J."/>
            <person name="Larimer F."/>
            <person name="Land M."/>
            <person name="Hauser L."/>
            <person name="Pelletier D.A."/>
            <person name="Kyrpides N."/>
            <person name="Anderson I."/>
            <person name="Oda Y."/>
            <person name="Harwood C.S."/>
            <person name="Richardson P."/>
        </authorList>
    </citation>
    <scope>NUCLEOTIDE SEQUENCE [LARGE SCALE GENOMIC DNA]</scope>
    <source>
        <strain evidence="2">BisB18</strain>
    </source>
</reference>
<dbReference type="InterPro" id="IPR012349">
    <property type="entry name" value="Split_barrel_FMN-bd"/>
</dbReference>
<dbReference type="Gene3D" id="2.30.110.10">
    <property type="entry name" value="Electron Transport, Fmn-binding Protein, Chain A"/>
    <property type="match status" value="1"/>
</dbReference>
<feature type="domain" description="Pyridoxamine 5'-phosphate oxidase N-terminal" evidence="1">
    <location>
        <begin position="44"/>
        <end position="166"/>
    </location>
</feature>
<protein>
    <submittedName>
        <fullName evidence="2">Pyridoxamine 5'-phosphate oxidase-related, FMN-binding</fullName>
    </submittedName>
</protein>
<dbReference type="SUPFAM" id="SSF50475">
    <property type="entry name" value="FMN-binding split barrel"/>
    <property type="match status" value="1"/>
</dbReference>
<dbReference type="PANTHER" id="PTHR42815">
    <property type="entry name" value="FAD-BINDING, PUTATIVE (AFU_ORTHOLOGUE AFUA_6G07600)-RELATED"/>
    <property type="match status" value="1"/>
</dbReference>
<name>Q216B5_RHOPB</name>
<dbReference type="EMBL" id="CP000301">
    <property type="protein sequence ID" value="ABD87771.1"/>
    <property type="molecule type" value="Genomic_DNA"/>
</dbReference>
<dbReference type="STRING" id="316056.RPC_2217"/>